<dbReference type="PANTHER" id="PTHR46343">
    <property type="entry name" value="HYR DOMAIN-CONTAINING PROTEIN"/>
    <property type="match status" value="1"/>
</dbReference>
<dbReference type="STRING" id="390270.SAMN04488005_0544"/>
<dbReference type="InterPro" id="IPR035986">
    <property type="entry name" value="PKD_dom_sf"/>
</dbReference>
<organism evidence="4 5">
    <name type="scientific">Yoonia tamlensis</name>
    <dbReference type="NCBI Taxonomy" id="390270"/>
    <lineage>
        <taxon>Bacteria</taxon>
        <taxon>Pseudomonadati</taxon>
        <taxon>Pseudomonadota</taxon>
        <taxon>Alphaproteobacteria</taxon>
        <taxon>Rhodobacterales</taxon>
        <taxon>Paracoccaceae</taxon>
        <taxon>Yoonia</taxon>
    </lineage>
</organism>
<dbReference type="PROSITE" id="PS50825">
    <property type="entry name" value="HYR"/>
    <property type="match status" value="1"/>
</dbReference>
<dbReference type="SUPFAM" id="SSF49299">
    <property type="entry name" value="PKD domain"/>
    <property type="match status" value="1"/>
</dbReference>
<dbReference type="InterPro" id="IPR036709">
    <property type="entry name" value="Autotransporte_beta_dom_sf"/>
</dbReference>
<keyword evidence="5" id="KW-1185">Reference proteome</keyword>
<evidence type="ECO:0000313" key="5">
    <source>
        <dbReference type="Proteomes" id="UP000199478"/>
    </source>
</evidence>
<dbReference type="InterPro" id="IPR013783">
    <property type="entry name" value="Ig-like_fold"/>
</dbReference>
<evidence type="ECO:0000256" key="1">
    <source>
        <dbReference type="ARBA" id="ARBA00022737"/>
    </source>
</evidence>
<dbReference type="Pfam" id="PF22352">
    <property type="entry name" value="K319L-like_PKD"/>
    <property type="match status" value="1"/>
</dbReference>
<proteinExistence type="predicted"/>
<dbReference type="AlphaFoldDB" id="A0A1I6FVA2"/>
<gene>
    <name evidence="4" type="ORF">SAMN04488005_0544</name>
</gene>
<keyword evidence="1" id="KW-0677">Repeat</keyword>
<feature type="domain" description="Autotransporter" evidence="3">
    <location>
        <begin position="511"/>
        <end position="763"/>
    </location>
</feature>
<dbReference type="InterPro" id="IPR043555">
    <property type="entry name" value="SRPX-like"/>
</dbReference>
<dbReference type="Pfam" id="PF17936">
    <property type="entry name" value="Big_6"/>
    <property type="match status" value="1"/>
</dbReference>
<dbReference type="SMART" id="SM00869">
    <property type="entry name" value="Autotransporter"/>
    <property type="match status" value="1"/>
</dbReference>
<evidence type="ECO:0000259" key="3">
    <source>
        <dbReference type="PROSITE" id="PS51208"/>
    </source>
</evidence>
<dbReference type="SUPFAM" id="SSF103515">
    <property type="entry name" value="Autotransporter"/>
    <property type="match status" value="1"/>
</dbReference>
<dbReference type="Proteomes" id="UP000199478">
    <property type="component" value="Unassembled WGS sequence"/>
</dbReference>
<protein>
    <submittedName>
        <fullName evidence="4">HYR domain-containing protein</fullName>
    </submittedName>
</protein>
<dbReference type="PROSITE" id="PS51208">
    <property type="entry name" value="AUTOTRANSPORTER"/>
    <property type="match status" value="1"/>
</dbReference>
<evidence type="ECO:0000313" key="4">
    <source>
        <dbReference type="EMBL" id="SFR33747.1"/>
    </source>
</evidence>
<dbReference type="InterPro" id="IPR041498">
    <property type="entry name" value="Big_6"/>
</dbReference>
<dbReference type="PANTHER" id="PTHR46343:SF2">
    <property type="entry name" value="SUSHI_VON WILLEBRAND FACTOR TYPE A_EGF_PENTRAXIN DOMAIN-CONTAINING 1"/>
    <property type="match status" value="1"/>
</dbReference>
<dbReference type="EMBL" id="FOYP01000001">
    <property type="protein sequence ID" value="SFR33747.1"/>
    <property type="molecule type" value="Genomic_DNA"/>
</dbReference>
<dbReference type="Gene3D" id="2.60.40.10">
    <property type="entry name" value="Immunoglobulins"/>
    <property type="match status" value="2"/>
</dbReference>
<evidence type="ECO:0000259" key="2">
    <source>
        <dbReference type="PROSITE" id="PS50825"/>
    </source>
</evidence>
<accession>A0A1I6FVA2</accession>
<dbReference type="Pfam" id="PF02494">
    <property type="entry name" value="HYR"/>
    <property type="match status" value="1"/>
</dbReference>
<dbReference type="InterPro" id="IPR003410">
    <property type="entry name" value="HYR_dom"/>
</dbReference>
<sequence length="763" mass="78548">MSSKTTTEIPGSSFEGGPKISKLILGFWKYTAIFQMRELSSFLKMHKATTRFLSIIFLSLLQVTSAFAHSTAVSYVVEANGDVTVWYASYHGGGNEGSVTLSGPVTVTLANNLFVTTQPAGITAANTTQATSCSGGSLSSPSSWQGVRFTGLAAGTYSIALTGSFSALWEPCDSSISSPTFTVFLDTGTPLFSGIPADINLTAAPGATTAVATWAEPSVSGAAGPATSTHASGDAFPIGATLVTYTAVASDGKTANVSFTVTVTAPPNATPTAEAGPAQAVTSGTLVTLAGSGTDTDGTIASYAWTRTGGTGDVSNAFASSSVQNPTFTDSSLLLDSDLPVTHVFSLVVTDDDGATSLADTVTITINPPEDTTPPEQPTNTVVITNDDSSLTVSGNAEDGATVEVTFPDGTTQTVVATGGTFTITSNEPQQSGNITIVVVDGVGLTSVPLVLTAVSGLPVPETQENIASFMQTRASQTIAAQPDLIGFLSGAAQGGIDMSATQGSGNFDVSTGAGYPVWGRLLGNWSESDDTENKYLFGAVGAHYAITPDALVGVILEFDHAIQESGDVTTEGTGYLAGPYLVAKLPDQPLYFEARYLVGQTENEISSDGTMVAEFDTERTLASVKVAGTLEYGELTLTPSLAATHMKDEQQSFVDAADRDVAAQSITTTDVVLSLDFAQPLEVPNGELILTGGLSAIMSENSGTGFAESVIPSFDGGRGRVHLGGRYTPDTDVVMTAGIIYDGIGADDYQSWGLNLGIDIKF</sequence>
<reference evidence="5" key="1">
    <citation type="submission" date="2016-10" db="EMBL/GenBank/DDBJ databases">
        <authorList>
            <person name="Varghese N."/>
            <person name="Submissions S."/>
        </authorList>
    </citation>
    <scope>NUCLEOTIDE SEQUENCE [LARGE SCALE GENOMIC DNA]</scope>
    <source>
        <strain evidence="5">DSM 26879</strain>
    </source>
</reference>
<dbReference type="InterPro" id="IPR005546">
    <property type="entry name" value="Autotransporte_beta"/>
</dbReference>
<name>A0A1I6FVA2_9RHOB</name>
<feature type="domain" description="HYR" evidence="2">
    <location>
        <begin position="185"/>
        <end position="265"/>
    </location>
</feature>